<dbReference type="InterPro" id="IPR012341">
    <property type="entry name" value="6hp_glycosidase-like_sf"/>
</dbReference>
<dbReference type="Gene3D" id="1.50.10.10">
    <property type="match status" value="1"/>
</dbReference>
<feature type="region of interest" description="Disordered" evidence="2">
    <location>
        <begin position="1"/>
        <end position="25"/>
    </location>
</feature>
<keyword evidence="5" id="KW-0378">Hydrolase</keyword>
<evidence type="ECO:0000256" key="2">
    <source>
        <dbReference type="SAM" id="MobiDB-lite"/>
    </source>
</evidence>
<keyword evidence="6" id="KW-1185">Reference proteome</keyword>
<evidence type="ECO:0000256" key="1">
    <source>
        <dbReference type="ARBA" id="ARBA00006188"/>
    </source>
</evidence>
<reference evidence="5" key="1">
    <citation type="submission" date="2022-06" db="EMBL/GenBank/DDBJ databases">
        <title>Natrinema sp. a new haloarchaeum isolate from saline soil.</title>
        <authorList>
            <person name="Strakova D."/>
            <person name="Galisteo C."/>
            <person name="Sanchez-Porro C."/>
            <person name="Ventosa A."/>
        </authorList>
    </citation>
    <scope>NUCLEOTIDE SEQUENCE</scope>
    <source>
        <strain evidence="5">S1CR25-10</strain>
    </source>
</reference>
<evidence type="ECO:0000259" key="4">
    <source>
        <dbReference type="Pfam" id="PF19291"/>
    </source>
</evidence>
<proteinExistence type="inferred from homology"/>
<dbReference type="GO" id="GO:0004553">
    <property type="term" value="F:hydrolase activity, hydrolyzing O-glycosyl compounds"/>
    <property type="evidence" value="ECO:0007669"/>
    <property type="project" value="TreeGrafter"/>
</dbReference>
<dbReference type="PANTHER" id="PTHR31616">
    <property type="entry name" value="TREHALASE"/>
    <property type="match status" value="1"/>
</dbReference>
<name>A0A9Q4PZL4_9EURY</name>
<feature type="domain" description="Trehalase-like N-terminal" evidence="4">
    <location>
        <begin position="26"/>
        <end position="180"/>
    </location>
</feature>
<organism evidence="5 6">
    <name type="scientific">Natrinema salsiterrestre</name>
    <dbReference type="NCBI Taxonomy" id="2950540"/>
    <lineage>
        <taxon>Archaea</taxon>
        <taxon>Methanobacteriati</taxon>
        <taxon>Methanobacteriota</taxon>
        <taxon>Stenosarchaea group</taxon>
        <taxon>Halobacteria</taxon>
        <taxon>Halobacteriales</taxon>
        <taxon>Natrialbaceae</taxon>
        <taxon>Natrinema</taxon>
    </lineage>
</organism>
<dbReference type="Pfam" id="PF00723">
    <property type="entry name" value="Glyco_hydro_15"/>
    <property type="match status" value="1"/>
</dbReference>
<dbReference type="Proteomes" id="UP001154061">
    <property type="component" value="Unassembled WGS sequence"/>
</dbReference>
<evidence type="ECO:0000259" key="3">
    <source>
        <dbReference type="Pfam" id="PF00723"/>
    </source>
</evidence>
<dbReference type="AlphaFoldDB" id="A0A9Q4PZL4"/>
<comment type="similarity">
    <text evidence="1">Belongs to the glycosyl hydrolase 15 family.</text>
</comment>
<evidence type="ECO:0000313" key="5">
    <source>
        <dbReference type="EMBL" id="MDF9745050.1"/>
    </source>
</evidence>
<comment type="caution">
    <text evidence="5">The sequence shown here is derived from an EMBL/GenBank/DDBJ whole genome shotgun (WGS) entry which is preliminary data.</text>
</comment>
<evidence type="ECO:0000313" key="6">
    <source>
        <dbReference type="Proteomes" id="UP001154061"/>
    </source>
</evidence>
<dbReference type="SUPFAM" id="SSF48208">
    <property type="entry name" value="Six-hairpin glycosidases"/>
    <property type="match status" value="1"/>
</dbReference>
<dbReference type="EMBL" id="JAMQOT010000002">
    <property type="protein sequence ID" value="MDF9745050.1"/>
    <property type="molecule type" value="Genomic_DNA"/>
</dbReference>
<accession>A0A9Q4PZL4</accession>
<dbReference type="InterPro" id="IPR011613">
    <property type="entry name" value="GH15-like"/>
</dbReference>
<dbReference type="PANTHER" id="PTHR31616:SF0">
    <property type="entry name" value="GLUCAN 1,4-ALPHA-GLUCOSIDASE"/>
    <property type="match status" value="1"/>
</dbReference>
<feature type="domain" description="GH15-like" evidence="3">
    <location>
        <begin position="249"/>
        <end position="611"/>
    </location>
</feature>
<dbReference type="GO" id="GO:0005975">
    <property type="term" value="P:carbohydrate metabolic process"/>
    <property type="evidence" value="ECO:0007669"/>
    <property type="project" value="InterPro"/>
</dbReference>
<dbReference type="Pfam" id="PF19291">
    <property type="entry name" value="TREH_N"/>
    <property type="match status" value="1"/>
</dbReference>
<dbReference type="InterPro" id="IPR045582">
    <property type="entry name" value="Trehalase-like_N"/>
</dbReference>
<dbReference type="RefSeq" id="WP_277520533.1">
    <property type="nucleotide sequence ID" value="NZ_JAMQOT010000002.1"/>
</dbReference>
<dbReference type="InterPro" id="IPR008928">
    <property type="entry name" value="6-hairpin_glycosidase_sf"/>
</dbReference>
<protein>
    <submittedName>
        <fullName evidence="5">Glycoside hydrolase family 15 protein</fullName>
    </submittedName>
</protein>
<sequence>MATDPIMPSPNVQDAGTEQEERSGYRPIDEYGVVGNFETVALIGRDGSIDWCCFPHIESTSLFACLLDAERGGRFAISPTGSFETNQRYLDRTNVLRTRFETASGRATVTDFMPVPGAIDGAENAHRALYRKVDCEAGPVELDILFEPRFDYAQTEPDVERSSHGVVARGDGEAAFLTSPVGFGVDKGCAGTSLTLEADETRWLVLGYDREIPVQPDENQRILDDVVAYWRDWAHECPDREACPVAGLHHDLAVRSALALKLLIHDDTGAICAAPTTSLPEDIGGVRNWDYRYNWIRDSAFTVQALAELGHVEEAKEYFELCLSHCSRGPPTDIQPVYGLHGDDDLPERTLDHLSGYQDSAPVRVGNAAHEQRQLDVYGELIVGVHETTRYGAEITDRAWAAIRDIVDYVCGAWEVPDVGIWEVRDDPQNFVYSKVMCWAAIDRALRIVNQTDYEGPVERWHDARAEIEETVLEKGYSDDLGSFVRSFEADDQLDAATLRIPMVDFLPPDDERVRGTIDAVRDRLTTDEGLVDRFEGDDGLPGEEGAFVVCSFWLVNALALAGRDDEARDLFEDVCEFVSPLGLLSEEIDRETGELLGNYPQAFSQIGLINGALALGDSAAHGASRSGDNDG</sequence>
<gene>
    <name evidence="5" type="ORF">NDI89_05560</name>
</gene>